<comment type="similarity">
    <text evidence="9">Belongs to the BCD1 family.</text>
</comment>
<evidence type="ECO:0000256" key="6">
    <source>
        <dbReference type="ARBA" id="ARBA00022833"/>
    </source>
</evidence>
<keyword evidence="5 13" id="KW-0863">Zinc-finger</keyword>
<dbReference type="EMBL" id="MU251361">
    <property type="protein sequence ID" value="KAG9239163.1"/>
    <property type="molecule type" value="Genomic_DNA"/>
</dbReference>
<dbReference type="GO" id="GO:0005634">
    <property type="term" value="C:nucleus"/>
    <property type="evidence" value="ECO:0007669"/>
    <property type="project" value="TreeGrafter"/>
</dbReference>
<comment type="caution">
    <text evidence="16">The sequence shown here is derived from an EMBL/GenBank/DDBJ whole genome shotgun (WGS) entry which is preliminary data.</text>
</comment>
<dbReference type="FunFam" id="3.30.60.190:FF:000001">
    <property type="entry name" value="box C/D snoRNA protein 1"/>
    <property type="match status" value="1"/>
</dbReference>
<evidence type="ECO:0000256" key="10">
    <source>
        <dbReference type="ARBA" id="ARBA00061949"/>
    </source>
</evidence>
<dbReference type="GO" id="GO:0008270">
    <property type="term" value="F:zinc ion binding"/>
    <property type="evidence" value="ECO:0007669"/>
    <property type="project" value="UniProtKB-UniRule"/>
</dbReference>
<dbReference type="GO" id="GO:0000492">
    <property type="term" value="P:box C/D snoRNP assembly"/>
    <property type="evidence" value="ECO:0007669"/>
    <property type="project" value="TreeGrafter"/>
</dbReference>
<evidence type="ECO:0000256" key="1">
    <source>
        <dbReference type="ARBA" id="ARBA00022499"/>
    </source>
</evidence>
<proteinExistence type="inferred from homology"/>
<evidence type="ECO:0000256" key="7">
    <source>
        <dbReference type="ARBA" id="ARBA00022843"/>
    </source>
</evidence>
<feature type="region of interest" description="Disordered" evidence="14">
    <location>
        <begin position="342"/>
        <end position="381"/>
    </location>
</feature>
<dbReference type="InterPro" id="IPR051639">
    <property type="entry name" value="BCD1"/>
</dbReference>
<evidence type="ECO:0000256" key="8">
    <source>
        <dbReference type="ARBA" id="ARBA00049598"/>
    </source>
</evidence>
<comment type="function">
    <text evidence="8">Required for box C/D snoRNAs accumulation involved in snoRNA processing, snoRNA transport to the nucleolus and ribosome biogenesis.</text>
</comment>
<evidence type="ECO:0000256" key="13">
    <source>
        <dbReference type="PROSITE-ProRule" id="PRU00453"/>
    </source>
</evidence>
<reference evidence="16" key="1">
    <citation type="journal article" date="2021" name="IMA Fungus">
        <title>Genomic characterization of three marine fungi, including Emericellopsis atlantica sp. nov. with signatures of a generalist lifestyle and marine biomass degradation.</title>
        <authorList>
            <person name="Hagestad O.C."/>
            <person name="Hou L."/>
            <person name="Andersen J.H."/>
            <person name="Hansen E.H."/>
            <person name="Altermark B."/>
            <person name="Li C."/>
            <person name="Kuhnert E."/>
            <person name="Cox R.J."/>
            <person name="Crous P.W."/>
            <person name="Spatafora J.W."/>
            <person name="Lail K."/>
            <person name="Amirebrahimi M."/>
            <person name="Lipzen A."/>
            <person name="Pangilinan J."/>
            <person name="Andreopoulos W."/>
            <person name="Hayes R.D."/>
            <person name="Ng V."/>
            <person name="Grigoriev I.V."/>
            <person name="Jackson S.A."/>
            <person name="Sutton T.D.S."/>
            <person name="Dobson A.D.W."/>
            <person name="Rama T."/>
        </authorList>
    </citation>
    <scope>NUCLEOTIDE SEQUENCE</scope>
    <source>
        <strain evidence="16">TRa018bII</strain>
    </source>
</reference>
<dbReference type="CDD" id="cd23023">
    <property type="entry name" value="zf-HIT_BCD1"/>
    <property type="match status" value="1"/>
</dbReference>
<dbReference type="SUPFAM" id="SSF144232">
    <property type="entry name" value="HIT/MYND zinc finger-like"/>
    <property type="match status" value="1"/>
</dbReference>
<evidence type="ECO:0000313" key="17">
    <source>
        <dbReference type="Proteomes" id="UP000824998"/>
    </source>
</evidence>
<dbReference type="Gene3D" id="3.30.60.190">
    <property type="match status" value="1"/>
</dbReference>
<keyword evidence="7" id="KW-0832">Ubl conjugation</keyword>
<feature type="compositionally biased region" description="Basic and acidic residues" evidence="14">
    <location>
        <begin position="96"/>
        <end position="106"/>
    </location>
</feature>
<feature type="domain" description="HIT-type" evidence="15">
    <location>
        <begin position="10"/>
        <end position="44"/>
    </location>
</feature>
<evidence type="ECO:0000256" key="12">
    <source>
        <dbReference type="ARBA" id="ARBA00077531"/>
    </source>
</evidence>
<name>A0A9P7YU82_9HELO</name>
<keyword evidence="2" id="KW-0690">Ribosome biogenesis</keyword>
<evidence type="ECO:0000256" key="14">
    <source>
        <dbReference type="SAM" id="MobiDB-lite"/>
    </source>
</evidence>
<dbReference type="PROSITE" id="PS51083">
    <property type="entry name" value="ZF_HIT"/>
    <property type="match status" value="1"/>
</dbReference>
<sequence>MEDPLLSSLCTICRINIPRYTCPKCSVQTCSLSCSRRHKLWSECSGIRDPTVFKPRSELCTPSGIDHDYNFLHSIETRIERSEKEIIERRLVKKSELKGQAKEQPRHNRKRKRGSEPNRYEGLTPSEVHIDKCLSIMGIRVERAPQGIKRRTENTTNYSKPQKSINWQVEWFRDGDRERLLTKAMGNKPIGLIWKDILEEDRRNQMTPEERVALKKAVSKERDSAVKKLKRDQLEALKHPIVATSSLQNSWTTAWGLTSCPLSNKEQLAEPPEPDNAKFFLVRPFTPASMPKILVPLDSSRTLNDQLRKRAVLEYPTIYVFKHNASIPKGFMLEKAFMIKTGETTPDTDDNSSDSSSESKDSNDTSSSGSDASTEEGEISE</sequence>
<evidence type="ECO:0000256" key="3">
    <source>
        <dbReference type="ARBA" id="ARBA00022553"/>
    </source>
</evidence>
<dbReference type="Pfam" id="PF25790">
    <property type="entry name" value="BCD1"/>
    <property type="match status" value="1"/>
</dbReference>
<evidence type="ECO:0000256" key="9">
    <source>
        <dbReference type="ARBA" id="ARBA00049654"/>
    </source>
</evidence>
<keyword evidence="1" id="KW-1017">Isopeptide bond</keyword>
<dbReference type="Pfam" id="PF04438">
    <property type="entry name" value="zf-HIT"/>
    <property type="match status" value="1"/>
</dbReference>
<dbReference type="GO" id="GO:0048254">
    <property type="term" value="P:snoRNA localization"/>
    <property type="evidence" value="ECO:0007669"/>
    <property type="project" value="TreeGrafter"/>
</dbReference>
<evidence type="ECO:0000256" key="5">
    <source>
        <dbReference type="ARBA" id="ARBA00022771"/>
    </source>
</evidence>
<keyword evidence="4" id="KW-0479">Metal-binding</keyword>
<evidence type="ECO:0000256" key="4">
    <source>
        <dbReference type="ARBA" id="ARBA00022723"/>
    </source>
</evidence>
<keyword evidence="3" id="KW-0597">Phosphoprotein</keyword>
<comment type="subunit">
    <text evidence="10">Interacts with FBL, SNU13, NOP58, NUFIP1, RUVBL1, RUVBL2 and TAF9. Interacts (via HIT-type zinc finger) with the RUVBL1/RUVBL2 complex in the presence of ADP.</text>
</comment>
<dbReference type="GO" id="GO:0070761">
    <property type="term" value="C:pre-snoRNP complex"/>
    <property type="evidence" value="ECO:0007669"/>
    <property type="project" value="TreeGrafter"/>
</dbReference>
<gene>
    <name evidence="16" type="ORF">BJ875DRAFT_449085</name>
</gene>
<keyword evidence="6" id="KW-0862">Zinc</keyword>
<dbReference type="GO" id="GO:0000463">
    <property type="term" value="P:maturation of LSU-rRNA from tricistronic rRNA transcript (SSU-rRNA, 5.8S rRNA, LSU-rRNA)"/>
    <property type="evidence" value="ECO:0007669"/>
    <property type="project" value="TreeGrafter"/>
</dbReference>
<dbReference type="InterPro" id="IPR057721">
    <property type="entry name" value="BCD1_alpha/beta"/>
</dbReference>
<evidence type="ECO:0000256" key="11">
    <source>
        <dbReference type="ARBA" id="ARBA00068630"/>
    </source>
</evidence>
<organism evidence="16 17">
    <name type="scientific">Amylocarpus encephaloides</name>
    <dbReference type="NCBI Taxonomy" id="45428"/>
    <lineage>
        <taxon>Eukaryota</taxon>
        <taxon>Fungi</taxon>
        <taxon>Dikarya</taxon>
        <taxon>Ascomycota</taxon>
        <taxon>Pezizomycotina</taxon>
        <taxon>Leotiomycetes</taxon>
        <taxon>Helotiales</taxon>
        <taxon>Helotiales incertae sedis</taxon>
        <taxon>Amylocarpus</taxon>
    </lineage>
</organism>
<keyword evidence="17" id="KW-1185">Reference proteome</keyword>
<feature type="region of interest" description="Disordered" evidence="14">
    <location>
        <begin position="96"/>
        <end position="123"/>
    </location>
</feature>
<dbReference type="PANTHER" id="PTHR13483:SF11">
    <property type="entry name" value="ZINC FINGER HIT DOMAIN-CONTAINING PROTEIN 3"/>
    <property type="match status" value="1"/>
</dbReference>
<dbReference type="AlphaFoldDB" id="A0A9P7YU82"/>
<protein>
    <recommendedName>
        <fullName evidence="11">Box C/D snoRNA protein 1</fullName>
    </recommendedName>
    <alternativeName>
        <fullName evidence="12">Zinc finger HIT domain-containing protein 6</fullName>
    </alternativeName>
</protein>
<accession>A0A9P7YU82</accession>
<dbReference type="OrthoDB" id="272357at2759"/>
<dbReference type="InterPro" id="IPR007529">
    <property type="entry name" value="Znf_HIT"/>
</dbReference>
<dbReference type="Proteomes" id="UP000824998">
    <property type="component" value="Unassembled WGS sequence"/>
</dbReference>
<dbReference type="PANTHER" id="PTHR13483">
    <property type="entry name" value="BOX C_D SNORNA PROTEIN 1-RELATED"/>
    <property type="match status" value="1"/>
</dbReference>
<evidence type="ECO:0000259" key="15">
    <source>
        <dbReference type="PROSITE" id="PS51083"/>
    </source>
</evidence>
<evidence type="ECO:0000256" key="2">
    <source>
        <dbReference type="ARBA" id="ARBA00022517"/>
    </source>
</evidence>
<evidence type="ECO:0000313" key="16">
    <source>
        <dbReference type="EMBL" id="KAG9239163.1"/>
    </source>
</evidence>